<keyword evidence="2" id="KW-0732">Signal</keyword>
<feature type="region of interest" description="Disordered" evidence="1">
    <location>
        <begin position="89"/>
        <end position="109"/>
    </location>
</feature>
<gene>
    <name evidence="3" type="ORF">E6O75_ATG07232</name>
</gene>
<organism evidence="3 4">
    <name type="scientific">Venturia nashicola</name>
    <dbReference type="NCBI Taxonomy" id="86259"/>
    <lineage>
        <taxon>Eukaryota</taxon>
        <taxon>Fungi</taxon>
        <taxon>Dikarya</taxon>
        <taxon>Ascomycota</taxon>
        <taxon>Pezizomycotina</taxon>
        <taxon>Dothideomycetes</taxon>
        <taxon>Pleosporomycetidae</taxon>
        <taxon>Venturiales</taxon>
        <taxon>Venturiaceae</taxon>
        <taxon>Venturia</taxon>
    </lineage>
</organism>
<feature type="signal peptide" evidence="2">
    <location>
        <begin position="1"/>
        <end position="18"/>
    </location>
</feature>
<accession>A0A4Z1NJL0</accession>
<proteinExistence type="predicted"/>
<evidence type="ECO:0000256" key="1">
    <source>
        <dbReference type="SAM" id="MobiDB-lite"/>
    </source>
</evidence>
<dbReference type="AlphaFoldDB" id="A0A4Z1NJL0"/>
<evidence type="ECO:0000313" key="3">
    <source>
        <dbReference type="EMBL" id="TID14000.1"/>
    </source>
</evidence>
<comment type="caution">
    <text evidence="3">The sequence shown here is derived from an EMBL/GenBank/DDBJ whole genome shotgun (WGS) entry which is preliminary data.</text>
</comment>
<dbReference type="OrthoDB" id="10479292at2759"/>
<keyword evidence="4" id="KW-1185">Reference proteome</keyword>
<evidence type="ECO:0000256" key="2">
    <source>
        <dbReference type="SAM" id="SignalP"/>
    </source>
</evidence>
<protein>
    <submittedName>
        <fullName evidence="3">Uncharacterized protein</fullName>
    </submittedName>
</protein>
<sequence>MLPLSYLFFLLTPATVLSAPYTGSNDGISNSETAASQMSGLVDNAAAAPRASFFVDPRHVIEMRHDQMSADTSIEIPPDQMSGTVRVHYDPDVKPSEANDEAELGTSPVPVSDLVKRSVEGISLCGVHQEKSSPHTTWYFDYAKCDPEKNERAYHVGCFHGKQHLPPIATECPAKKICFQVVTVLATRGMDIHCLSQDDAMKVASSDARGVIKTPTKFFPKPQAGYGKMLHSAFVFDRNGHSLEVISIVGVADSTMFTSREYKNSLITEKDCNPNGEGIYFQANPGSSYAVLEWNWKKMKTQ</sequence>
<dbReference type="EMBL" id="SNSC02000024">
    <property type="protein sequence ID" value="TID14000.1"/>
    <property type="molecule type" value="Genomic_DNA"/>
</dbReference>
<name>A0A4Z1NJL0_9PEZI</name>
<dbReference type="Proteomes" id="UP000298493">
    <property type="component" value="Unassembled WGS sequence"/>
</dbReference>
<evidence type="ECO:0000313" key="4">
    <source>
        <dbReference type="Proteomes" id="UP000298493"/>
    </source>
</evidence>
<reference evidence="3 4" key="1">
    <citation type="submission" date="2019-04" db="EMBL/GenBank/DDBJ databases">
        <title>High contiguity whole genome sequence and gene annotation resource for two Venturia nashicola isolates.</title>
        <authorList>
            <person name="Prokchorchik M."/>
            <person name="Won K."/>
            <person name="Lee Y."/>
            <person name="Choi E.D."/>
            <person name="Segonzac C."/>
            <person name="Sohn K.H."/>
        </authorList>
    </citation>
    <scope>NUCLEOTIDE SEQUENCE [LARGE SCALE GENOMIC DNA]</scope>
    <source>
        <strain evidence="3 4">PRI2</strain>
    </source>
</reference>
<feature type="chain" id="PRO_5021252214" evidence="2">
    <location>
        <begin position="19"/>
        <end position="302"/>
    </location>
</feature>